<accession>A0ABY6G8E5</accession>
<dbReference type="SUPFAM" id="SSF51735">
    <property type="entry name" value="NAD(P)-binding Rossmann-fold domains"/>
    <property type="match status" value="1"/>
</dbReference>
<dbReference type="PRINTS" id="PR00081">
    <property type="entry name" value="GDHRDH"/>
</dbReference>
<protein>
    <submittedName>
        <fullName evidence="3">SDR family oxidoreductase</fullName>
    </submittedName>
</protein>
<keyword evidence="2" id="KW-0560">Oxidoreductase</keyword>
<reference evidence="3" key="1">
    <citation type="submission" date="2022-09" db="EMBL/GenBank/DDBJ databases">
        <title>The complete genome of Acidovorax sp. 5MLIR.</title>
        <authorList>
            <person name="Liu L."/>
            <person name="Yue J."/>
            <person name="Yang F."/>
            <person name="Yuan J."/>
            <person name="Li L."/>
        </authorList>
    </citation>
    <scope>NUCLEOTIDE SEQUENCE</scope>
    <source>
        <strain evidence="3">5MLIR</strain>
    </source>
</reference>
<gene>
    <name evidence="3" type="ORF">M9799_14905</name>
</gene>
<dbReference type="EMBL" id="CP106881">
    <property type="protein sequence ID" value="UYG51331.1"/>
    <property type="molecule type" value="Genomic_DNA"/>
</dbReference>
<keyword evidence="4" id="KW-1185">Reference proteome</keyword>
<dbReference type="PRINTS" id="PR00080">
    <property type="entry name" value="SDRFAMILY"/>
</dbReference>
<dbReference type="Proteomes" id="UP001162800">
    <property type="component" value="Chromosome"/>
</dbReference>
<name>A0ABY6G8E5_9BURK</name>
<dbReference type="InterPro" id="IPR002347">
    <property type="entry name" value="SDR_fam"/>
</dbReference>
<sequence length="282" mass="30151">MAVADKISGHFPPLDAVPGKGRVAGRVALVFGGGSAGPGWGNGKAAAMVYAREGARVAVVDVREEAAQETCEQIRAEGYECEAHVADVTRSGQVEQVVRSVVAQWGTIDILHNNVGITRMGSVVEMEESEWSQVLDTNLTGVFLTCKHVIPVMLQQSRGAIVNISSLASQQINNYPYMPYYAAKAGLNHFTRALAVQYAARGIRANAVLPGVMNTPLIHQQISGQFANTEEMLRTRNAASPMNRMGEAWDVAYTALFLASDEARYVTGVCIPVDGGKGCAGR</sequence>
<evidence type="ECO:0000313" key="3">
    <source>
        <dbReference type="EMBL" id="UYG51331.1"/>
    </source>
</evidence>
<proteinExistence type="inferred from homology"/>
<dbReference type="InterPro" id="IPR036291">
    <property type="entry name" value="NAD(P)-bd_dom_sf"/>
</dbReference>
<evidence type="ECO:0000256" key="2">
    <source>
        <dbReference type="ARBA" id="ARBA00023002"/>
    </source>
</evidence>
<dbReference type="Pfam" id="PF13561">
    <property type="entry name" value="adh_short_C2"/>
    <property type="match status" value="1"/>
</dbReference>
<dbReference type="RefSeq" id="WP_231044659.1">
    <property type="nucleotide sequence ID" value="NZ_CP106881.1"/>
</dbReference>
<comment type="similarity">
    <text evidence="1">Belongs to the short-chain dehydrogenases/reductases (SDR) family.</text>
</comment>
<organism evidence="3 4">
    <name type="scientific">Comamonas endophytica</name>
    <dbReference type="NCBI Taxonomy" id="2949090"/>
    <lineage>
        <taxon>Bacteria</taxon>
        <taxon>Pseudomonadati</taxon>
        <taxon>Pseudomonadota</taxon>
        <taxon>Betaproteobacteria</taxon>
        <taxon>Burkholderiales</taxon>
        <taxon>Comamonadaceae</taxon>
        <taxon>Comamonas</taxon>
    </lineage>
</organism>
<dbReference type="Gene3D" id="3.40.50.720">
    <property type="entry name" value="NAD(P)-binding Rossmann-like Domain"/>
    <property type="match status" value="1"/>
</dbReference>
<evidence type="ECO:0000256" key="1">
    <source>
        <dbReference type="ARBA" id="ARBA00006484"/>
    </source>
</evidence>
<dbReference type="PANTHER" id="PTHR42760">
    <property type="entry name" value="SHORT-CHAIN DEHYDROGENASES/REDUCTASES FAMILY MEMBER"/>
    <property type="match status" value="1"/>
</dbReference>
<dbReference type="CDD" id="cd05233">
    <property type="entry name" value="SDR_c"/>
    <property type="match status" value="1"/>
</dbReference>
<evidence type="ECO:0000313" key="4">
    <source>
        <dbReference type="Proteomes" id="UP001162800"/>
    </source>
</evidence>
<dbReference type="PANTHER" id="PTHR42760:SF115">
    <property type="entry name" value="3-OXOACYL-[ACYL-CARRIER-PROTEIN] REDUCTASE FABG"/>
    <property type="match status" value="1"/>
</dbReference>